<name>A0A9Q0H2D6_9MAGN</name>
<sequence length="109" mass="11888">MHEGIVSVVRTYNPTKVLIVCFLFGSSVQLLLLLEDPLRSTSSSSILLSLILAANAIAAFGLSIKVIGKLSSLCSSSGSRLRASPHLRLGRWHLLLPRFLFHTETQVES</sequence>
<protein>
    <submittedName>
        <fullName evidence="2">Uncharacterized protein</fullName>
    </submittedName>
</protein>
<keyword evidence="1" id="KW-0812">Transmembrane</keyword>
<proteinExistence type="predicted"/>
<evidence type="ECO:0000256" key="1">
    <source>
        <dbReference type="SAM" id="Phobius"/>
    </source>
</evidence>
<comment type="caution">
    <text evidence="2">The sequence shown here is derived from an EMBL/GenBank/DDBJ whole genome shotgun (WGS) entry which is preliminary data.</text>
</comment>
<gene>
    <name evidence="2" type="ORF">NE237_025055</name>
</gene>
<keyword evidence="3" id="KW-1185">Reference proteome</keyword>
<keyword evidence="1" id="KW-1133">Transmembrane helix</keyword>
<keyword evidence="1" id="KW-0472">Membrane</keyword>
<dbReference type="EMBL" id="JAMYWD010000010">
    <property type="protein sequence ID" value="KAJ4957944.1"/>
    <property type="molecule type" value="Genomic_DNA"/>
</dbReference>
<evidence type="ECO:0000313" key="3">
    <source>
        <dbReference type="Proteomes" id="UP001141806"/>
    </source>
</evidence>
<organism evidence="2 3">
    <name type="scientific">Protea cynaroides</name>
    <dbReference type="NCBI Taxonomy" id="273540"/>
    <lineage>
        <taxon>Eukaryota</taxon>
        <taxon>Viridiplantae</taxon>
        <taxon>Streptophyta</taxon>
        <taxon>Embryophyta</taxon>
        <taxon>Tracheophyta</taxon>
        <taxon>Spermatophyta</taxon>
        <taxon>Magnoliopsida</taxon>
        <taxon>Proteales</taxon>
        <taxon>Proteaceae</taxon>
        <taxon>Protea</taxon>
    </lineage>
</organism>
<feature type="transmembrane region" description="Helical" evidence="1">
    <location>
        <begin position="46"/>
        <end position="67"/>
    </location>
</feature>
<accession>A0A9Q0H2D6</accession>
<dbReference type="Proteomes" id="UP001141806">
    <property type="component" value="Unassembled WGS sequence"/>
</dbReference>
<feature type="transmembrane region" description="Helical" evidence="1">
    <location>
        <begin position="17"/>
        <end position="34"/>
    </location>
</feature>
<evidence type="ECO:0000313" key="2">
    <source>
        <dbReference type="EMBL" id="KAJ4957944.1"/>
    </source>
</evidence>
<reference evidence="2" key="1">
    <citation type="journal article" date="2023" name="Plant J.">
        <title>The genome of the king protea, Protea cynaroides.</title>
        <authorList>
            <person name="Chang J."/>
            <person name="Duong T.A."/>
            <person name="Schoeman C."/>
            <person name="Ma X."/>
            <person name="Roodt D."/>
            <person name="Barker N."/>
            <person name="Li Z."/>
            <person name="Van de Peer Y."/>
            <person name="Mizrachi E."/>
        </authorList>
    </citation>
    <scope>NUCLEOTIDE SEQUENCE</scope>
    <source>
        <tissue evidence="2">Young leaves</tissue>
    </source>
</reference>
<dbReference type="AlphaFoldDB" id="A0A9Q0H2D6"/>